<evidence type="ECO:0000256" key="1">
    <source>
        <dbReference type="SAM" id="MobiDB-lite"/>
    </source>
</evidence>
<gene>
    <name evidence="2" type="ORF">OESDEN_09899</name>
</gene>
<feature type="compositionally biased region" description="Pro residues" evidence="1">
    <location>
        <begin position="343"/>
        <end position="354"/>
    </location>
</feature>
<feature type="compositionally biased region" description="Pro residues" evidence="1">
    <location>
        <begin position="402"/>
        <end position="417"/>
    </location>
</feature>
<organism evidence="2 3">
    <name type="scientific">Oesophagostomum dentatum</name>
    <name type="common">Nodular worm</name>
    <dbReference type="NCBI Taxonomy" id="61180"/>
    <lineage>
        <taxon>Eukaryota</taxon>
        <taxon>Metazoa</taxon>
        <taxon>Ecdysozoa</taxon>
        <taxon>Nematoda</taxon>
        <taxon>Chromadorea</taxon>
        <taxon>Rhabditida</taxon>
        <taxon>Rhabditina</taxon>
        <taxon>Rhabditomorpha</taxon>
        <taxon>Strongyloidea</taxon>
        <taxon>Strongylidae</taxon>
        <taxon>Oesophagostomum</taxon>
    </lineage>
</organism>
<feature type="compositionally biased region" description="Low complexity" evidence="1">
    <location>
        <begin position="280"/>
        <end position="299"/>
    </location>
</feature>
<feature type="compositionally biased region" description="Basic residues" evidence="1">
    <location>
        <begin position="691"/>
        <end position="701"/>
    </location>
</feature>
<feature type="compositionally biased region" description="Basic and acidic residues" evidence="1">
    <location>
        <begin position="664"/>
        <end position="680"/>
    </location>
</feature>
<dbReference type="AlphaFoldDB" id="A0A0B1SZ56"/>
<feature type="compositionally biased region" description="Low complexity" evidence="1">
    <location>
        <begin position="145"/>
        <end position="182"/>
    </location>
</feature>
<feature type="region of interest" description="Disordered" evidence="1">
    <location>
        <begin position="135"/>
        <end position="183"/>
    </location>
</feature>
<feature type="compositionally biased region" description="Acidic residues" evidence="1">
    <location>
        <begin position="713"/>
        <end position="726"/>
    </location>
</feature>
<keyword evidence="3" id="KW-1185">Reference proteome</keyword>
<feature type="compositionally biased region" description="Low complexity" evidence="1">
    <location>
        <begin position="228"/>
        <end position="260"/>
    </location>
</feature>
<reference evidence="2 3" key="1">
    <citation type="submission" date="2014-03" db="EMBL/GenBank/DDBJ databases">
        <title>Draft genome of the hookworm Oesophagostomum dentatum.</title>
        <authorList>
            <person name="Mitreva M."/>
        </authorList>
    </citation>
    <scope>NUCLEOTIDE SEQUENCE [LARGE SCALE GENOMIC DNA]</scope>
    <source>
        <strain evidence="2 3">OD-Hann</strain>
    </source>
</reference>
<feature type="compositionally biased region" description="Basic residues" evidence="1">
    <location>
        <begin position="594"/>
        <end position="607"/>
    </location>
</feature>
<feature type="compositionally biased region" description="Pro residues" evidence="1">
    <location>
        <begin position="261"/>
        <end position="279"/>
    </location>
</feature>
<evidence type="ECO:0000313" key="2">
    <source>
        <dbReference type="EMBL" id="KHJ90259.1"/>
    </source>
</evidence>
<feature type="region of interest" description="Disordered" evidence="1">
    <location>
        <begin position="391"/>
        <end position="726"/>
    </location>
</feature>
<feature type="compositionally biased region" description="Low complexity" evidence="1">
    <location>
        <begin position="702"/>
        <end position="712"/>
    </location>
</feature>
<dbReference type="OrthoDB" id="5872327at2759"/>
<dbReference type="Proteomes" id="UP000053660">
    <property type="component" value="Unassembled WGS sequence"/>
</dbReference>
<evidence type="ECO:0000313" key="3">
    <source>
        <dbReference type="Proteomes" id="UP000053660"/>
    </source>
</evidence>
<name>A0A0B1SZ56_OESDE</name>
<accession>A0A0B1SZ56</accession>
<protein>
    <submittedName>
        <fullName evidence="2">Uncharacterized protein</fullName>
    </submittedName>
</protein>
<sequence length="726" mass="79720">MLDAPMRIFRCYICVENNISAPLTDLSLLVEHLALHFDFHLFECRGCRQKFFTPFLANFHIKEGRCKREEGELCEDGGAPLKAVALDTVEFESFCHLQNAITRCTELMLYECKFVCFIIPQRPNSPEPIIRKEREMQTCPPSDPAPAAAAEQPQAVPAASVPLAPSEKSLSDMSLASTSTSSIAEVEPVTKAQELAEGCSFISDDEVEEPAKLPQVNTNTIDVDDGLSTVSNSPSSSPTPETSPDGEETSSQGSQSTEESPPSPPPENILPPPPPPPVLESPASSSTSKIPSLLSLTLKNPMDFGIPPRRDIRQNVIIPERPPAPPPTNYAEADSSSSVTSQPPQPFFFQAPPPKPKRTVSNPSMNSLNDAVYPVLNPVYSGGVRVYPGQPQVLRGQSVPGYPGPVPHPDEPLPPFQQPHFYGGAPPSVGEVSSSTNGIPFSEERRLSDTLPAFSQHREHRERSLSPIRVASPVRGHLPQDFMAEGSSTVTNRPDAQAPGLSPEEDGYPIDISALSVDGSGPSRLDGEPIPLPRSPPEEWVGCEERLTEQRPSGFAVRQSRKITRNIHGEKQRYSYGIKVVTSFDPHSGTTISPRKRRDSSGRRSRAISRDRSSRVRSRTTGPPRSRASRSRSPRTSRRRVRSPSHSPARRSSSVERSRRRNGSGRERFNIFGESLRDEELPSSSRGWERARHRTKSRSKSSSKSSRSSSSSESEESDELELKDEE</sequence>
<feature type="compositionally biased region" description="Basic residues" evidence="1">
    <location>
        <begin position="627"/>
        <end position="643"/>
    </location>
</feature>
<dbReference type="EMBL" id="KN553220">
    <property type="protein sequence ID" value="KHJ90259.1"/>
    <property type="molecule type" value="Genomic_DNA"/>
</dbReference>
<proteinExistence type="predicted"/>
<feature type="region of interest" description="Disordered" evidence="1">
    <location>
        <begin position="207"/>
        <end position="365"/>
    </location>
</feature>